<gene>
    <name evidence="2" type="ORF">EV191_101344</name>
</gene>
<reference evidence="2 3" key="1">
    <citation type="submission" date="2019-03" db="EMBL/GenBank/DDBJ databases">
        <title>Genomic Encyclopedia of Type Strains, Phase IV (KMG-IV): sequencing the most valuable type-strain genomes for metagenomic binning, comparative biology and taxonomic classification.</title>
        <authorList>
            <person name="Goeker M."/>
        </authorList>
    </citation>
    <scope>NUCLEOTIDE SEQUENCE [LARGE SCALE GENOMIC DNA]</scope>
    <source>
        <strain evidence="2 3">DSM 45765</strain>
    </source>
</reference>
<accession>A0A4R2R9P2</accession>
<dbReference type="GO" id="GO:0016787">
    <property type="term" value="F:hydrolase activity"/>
    <property type="evidence" value="ECO:0007669"/>
    <property type="project" value="UniProtKB-KW"/>
</dbReference>
<evidence type="ECO:0000259" key="1">
    <source>
        <dbReference type="SMART" id="SM00849"/>
    </source>
</evidence>
<dbReference type="PANTHER" id="PTHR23131:SF4">
    <property type="entry name" value="METALLO-BETA-LACTAMASE SUPERFAMILY POTEIN"/>
    <property type="match status" value="1"/>
</dbReference>
<dbReference type="AlphaFoldDB" id="A0A4R2R9P2"/>
<dbReference type="Gene3D" id="3.60.15.10">
    <property type="entry name" value="Ribonuclease Z/Hydroxyacylglutathione hydrolase-like"/>
    <property type="match status" value="1"/>
</dbReference>
<dbReference type="Gene3D" id="1.10.10.10">
    <property type="entry name" value="Winged helix-like DNA-binding domain superfamily/Winged helix DNA-binding domain"/>
    <property type="match status" value="1"/>
</dbReference>
<protein>
    <submittedName>
        <fullName evidence="2">Glyoxylase-like metal-dependent hydrolase (Beta-lactamase superfamily II)</fullName>
    </submittedName>
</protein>
<dbReference type="InterPro" id="IPR050662">
    <property type="entry name" value="Sec-metab_biosynth-thioest"/>
</dbReference>
<name>A0A4R2R9P2_9PSEU</name>
<dbReference type="EMBL" id="SLXQ01000001">
    <property type="protein sequence ID" value="TCP56401.1"/>
    <property type="molecule type" value="Genomic_DNA"/>
</dbReference>
<proteinExistence type="predicted"/>
<evidence type="ECO:0000313" key="3">
    <source>
        <dbReference type="Proteomes" id="UP000294911"/>
    </source>
</evidence>
<dbReference type="Pfam" id="PF00753">
    <property type="entry name" value="Lactamase_B"/>
    <property type="match status" value="1"/>
</dbReference>
<dbReference type="PANTHER" id="PTHR23131">
    <property type="entry name" value="ENDORIBONUCLEASE LACTB2"/>
    <property type="match status" value="1"/>
</dbReference>
<dbReference type="OrthoDB" id="2971563at2"/>
<dbReference type="RefSeq" id="WP_132875005.1">
    <property type="nucleotide sequence ID" value="NZ_SLXQ01000001.1"/>
</dbReference>
<dbReference type="SUPFAM" id="SSF56281">
    <property type="entry name" value="Metallo-hydrolase/oxidoreductase"/>
    <property type="match status" value="1"/>
</dbReference>
<dbReference type="Proteomes" id="UP000294911">
    <property type="component" value="Unassembled WGS sequence"/>
</dbReference>
<comment type="caution">
    <text evidence="2">The sequence shown here is derived from an EMBL/GenBank/DDBJ whole genome shotgun (WGS) entry which is preliminary data.</text>
</comment>
<evidence type="ECO:0000313" key="2">
    <source>
        <dbReference type="EMBL" id="TCP56401.1"/>
    </source>
</evidence>
<keyword evidence="3" id="KW-1185">Reference proteome</keyword>
<dbReference type="InterPro" id="IPR001279">
    <property type="entry name" value="Metallo-B-lactamas"/>
</dbReference>
<dbReference type="InterPro" id="IPR036388">
    <property type="entry name" value="WH-like_DNA-bd_sf"/>
</dbReference>
<feature type="domain" description="Metallo-beta-lactamase" evidence="1">
    <location>
        <begin position="38"/>
        <end position="252"/>
    </location>
</feature>
<dbReference type="SMART" id="SM00849">
    <property type="entry name" value="Lactamase_B"/>
    <property type="match status" value="1"/>
</dbReference>
<sequence>MELQPDDPTGDWTESGVFEVAPGVYRIPLPLPGDGLRAVNVYAILDRDELVLIDSGWAIESARELLVSALRALDRELGDVQRFLVTHVHRDHYSQAIAVRNEFGTRVSLGRGEEPSLRTLAEQGRKARMLREESLLAHGAEPLVREFRAMTAAAPEPDPLDWSLPDDWFEGPGTEQLRGRALDVVPTPGHTQGHVVFVDAPNNLLFAGDHVLPRITPSIGFEVAKAELPLRDYLDSLRLVRGMPDRRLLPAHGSVTGSVHQRVDELLEHHSRRLDDMAGVVHAGASTAYEAARSLTWTRRERKLDELDVFNQFLAVHETAAHLDLLVYQGKLDSALVNSVREYTP</sequence>
<organism evidence="2 3">
    <name type="scientific">Tamaricihabitans halophyticus</name>
    <dbReference type="NCBI Taxonomy" id="1262583"/>
    <lineage>
        <taxon>Bacteria</taxon>
        <taxon>Bacillati</taxon>
        <taxon>Actinomycetota</taxon>
        <taxon>Actinomycetes</taxon>
        <taxon>Pseudonocardiales</taxon>
        <taxon>Pseudonocardiaceae</taxon>
        <taxon>Tamaricihabitans</taxon>
    </lineage>
</organism>
<dbReference type="InterPro" id="IPR036866">
    <property type="entry name" value="RibonucZ/Hydroxyglut_hydro"/>
</dbReference>
<keyword evidence="2" id="KW-0378">Hydrolase</keyword>